<organism evidence="1 2">
    <name type="scientific">Dermacentor silvarum</name>
    <name type="common">Tick</name>
    <dbReference type="NCBI Taxonomy" id="543639"/>
    <lineage>
        <taxon>Eukaryota</taxon>
        <taxon>Metazoa</taxon>
        <taxon>Ecdysozoa</taxon>
        <taxon>Arthropoda</taxon>
        <taxon>Chelicerata</taxon>
        <taxon>Arachnida</taxon>
        <taxon>Acari</taxon>
        <taxon>Parasitiformes</taxon>
        <taxon>Ixodida</taxon>
        <taxon>Ixodoidea</taxon>
        <taxon>Ixodidae</taxon>
        <taxon>Rhipicephalinae</taxon>
        <taxon>Dermacentor</taxon>
    </lineage>
</organism>
<sequence>MHKYDQDFYGAMLKVVVLGYLRPEKNFSSLDELVSAIKADIQNADESLNREEWRQFKGHRFFTENVTNGTDIVRQET</sequence>
<evidence type="ECO:0000313" key="1">
    <source>
        <dbReference type="EMBL" id="KAH7945641.1"/>
    </source>
</evidence>
<dbReference type="EMBL" id="CM023475">
    <property type="protein sequence ID" value="KAH7945641.1"/>
    <property type="molecule type" value="Genomic_DNA"/>
</dbReference>
<comment type="caution">
    <text evidence="1">The sequence shown here is derived from an EMBL/GenBank/DDBJ whole genome shotgun (WGS) entry which is preliminary data.</text>
</comment>
<keyword evidence="2" id="KW-1185">Reference proteome</keyword>
<dbReference type="Proteomes" id="UP000821865">
    <property type="component" value="Chromosome 6"/>
</dbReference>
<reference evidence="1" key="1">
    <citation type="submission" date="2020-05" db="EMBL/GenBank/DDBJ databases">
        <title>Large-scale comparative analyses of tick genomes elucidate their genetic diversity and vector capacities.</title>
        <authorList>
            <person name="Jia N."/>
            <person name="Wang J."/>
            <person name="Shi W."/>
            <person name="Du L."/>
            <person name="Sun Y."/>
            <person name="Zhan W."/>
            <person name="Jiang J."/>
            <person name="Wang Q."/>
            <person name="Zhang B."/>
            <person name="Ji P."/>
            <person name="Sakyi L.B."/>
            <person name="Cui X."/>
            <person name="Yuan T."/>
            <person name="Jiang B."/>
            <person name="Yang W."/>
            <person name="Lam T.T.-Y."/>
            <person name="Chang Q."/>
            <person name="Ding S."/>
            <person name="Wang X."/>
            <person name="Zhu J."/>
            <person name="Ruan X."/>
            <person name="Zhao L."/>
            <person name="Wei J."/>
            <person name="Que T."/>
            <person name="Du C."/>
            <person name="Cheng J."/>
            <person name="Dai P."/>
            <person name="Han X."/>
            <person name="Huang E."/>
            <person name="Gao Y."/>
            <person name="Liu J."/>
            <person name="Shao H."/>
            <person name="Ye R."/>
            <person name="Li L."/>
            <person name="Wei W."/>
            <person name="Wang X."/>
            <person name="Wang C."/>
            <person name="Yang T."/>
            <person name="Huo Q."/>
            <person name="Li W."/>
            <person name="Guo W."/>
            <person name="Chen H."/>
            <person name="Zhou L."/>
            <person name="Ni X."/>
            <person name="Tian J."/>
            <person name="Zhou Y."/>
            <person name="Sheng Y."/>
            <person name="Liu T."/>
            <person name="Pan Y."/>
            <person name="Xia L."/>
            <person name="Li J."/>
            <person name="Zhao F."/>
            <person name="Cao W."/>
        </authorList>
    </citation>
    <scope>NUCLEOTIDE SEQUENCE</scope>
    <source>
        <strain evidence="1">Dsil-2018</strain>
    </source>
</reference>
<accession>A0ACB8CL38</accession>
<name>A0ACB8CL38_DERSI</name>
<gene>
    <name evidence="1" type="ORF">HPB49_013434</name>
</gene>
<protein>
    <submittedName>
        <fullName evidence="1">Uncharacterized protein</fullName>
    </submittedName>
</protein>
<evidence type="ECO:0000313" key="2">
    <source>
        <dbReference type="Proteomes" id="UP000821865"/>
    </source>
</evidence>
<proteinExistence type="predicted"/>